<feature type="compositionally biased region" description="Polar residues" evidence="1">
    <location>
        <begin position="207"/>
        <end position="217"/>
    </location>
</feature>
<gene>
    <name evidence="2" type="ORF">STCU_10721</name>
</gene>
<dbReference type="Proteomes" id="UP000015354">
    <property type="component" value="Unassembled WGS sequence"/>
</dbReference>
<reference evidence="2 3" key="1">
    <citation type="journal article" date="2013" name="PLoS ONE">
        <title>Predicting the Proteins of Angomonas deanei, Strigomonas culicis and Their Respective Endosymbionts Reveals New Aspects of the Trypanosomatidae Family.</title>
        <authorList>
            <person name="Motta M.C."/>
            <person name="Martins A.C."/>
            <person name="de Souza S.S."/>
            <person name="Catta-Preta C.M."/>
            <person name="Silva R."/>
            <person name="Klein C.C."/>
            <person name="de Almeida L.G."/>
            <person name="de Lima Cunha O."/>
            <person name="Ciapina L.P."/>
            <person name="Brocchi M."/>
            <person name="Colabardini A.C."/>
            <person name="de Araujo Lima B."/>
            <person name="Machado C.R."/>
            <person name="de Almeida Soares C.M."/>
            <person name="Probst C.M."/>
            <person name="de Menezes C.B."/>
            <person name="Thompson C.E."/>
            <person name="Bartholomeu D.C."/>
            <person name="Gradia D.F."/>
            <person name="Pavoni D.P."/>
            <person name="Grisard E.C."/>
            <person name="Fantinatti-Garboggini F."/>
            <person name="Marchini F.K."/>
            <person name="Rodrigues-Luiz G.F."/>
            <person name="Wagner G."/>
            <person name="Goldman G.H."/>
            <person name="Fietto J.L."/>
            <person name="Elias M.C."/>
            <person name="Goldman M.H."/>
            <person name="Sagot M.F."/>
            <person name="Pereira M."/>
            <person name="Stoco P.H."/>
            <person name="de Mendonca-Neto R.P."/>
            <person name="Teixeira S.M."/>
            <person name="Maciel T.E."/>
            <person name="de Oliveira Mendes T.A."/>
            <person name="Urmenyi T.P."/>
            <person name="de Souza W."/>
            <person name="Schenkman S."/>
            <person name="de Vasconcelos A.T."/>
        </authorList>
    </citation>
    <scope>NUCLEOTIDE SEQUENCE [LARGE SCALE GENOMIC DNA]</scope>
</reference>
<evidence type="ECO:0000313" key="3">
    <source>
        <dbReference type="Proteomes" id="UP000015354"/>
    </source>
</evidence>
<proteinExistence type="predicted"/>
<dbReference type="EMBL" id="ATMH01010573">
    <property type="protein sequence ID" value="EPY17263.1"/>
    <property type="molecule type" value="Genomic_DNA"/>
</dbReference>
<name>S9TLM0_9TRYP</name>
<dbReference type="OrthoDB" id="272252at2759"/>
<organism evidence="2 3">
    <name type="scientific">Strigomonas culicis</name>
    <dbReference type="NCBI Taxonomy" id="28005"/>
    <lineage>
        <taxon>Eukaryota</taxon>
        <taxon>Discoba</taxon>
        <taxon>Euglenozoa</taxon>
        <taxon>Kinetoplastea</taxon>
        <taxon>Metakinetoplastina</taxon>
        <taxon>Trypanosomatida</taxon>
        <taxon>Trypanosomatidae</taxon>
        <taxon>Strigomonadinae</taxon>
        <taxon>Strigomonas</taxon>
    </lineage>
</organism>
<comment type="caution">
    <text evidence="2">The sequence shown here is derived from an EMBL/GenBank/DDBJ whole genome shotgun (WGS) entry which is preliminary data.</text>
</comment>
<evidence type="ECO:0000313" key="2">
    <source>
        <dbReference type="EMBL" id="EPY17263.1"/>
    </source>
</evidence>
<feature type="compositionally biased region" description="Low complexity" evidence="1">
    <location>
        <begin position="231"/>
        <end position="247"/>
    </location>
</feature>
<accession>S9TLM0</accession>
<protein>
    <submittedName>
        <fullName evidence="2">Uncharacterized protein</fullName>
    </submittedName>
</protein>
<keyword evidence="3" id="KW-1185">Reference proteome</keyword>
<sequence>MFGFHIYTSPPKDISAEDLRAFKPEDSHRWNQPFFEFVNRKCDRNGFVNGRPSCANEARLPSCDKSGNANGGSNSATDGTDRSLETCFFRLTESDLNLYRTIQELNRFYHKGKLSDADFSTLDLTFCVPFDNICFIADDREAASRSDMRASGAQNESSDLSKAPVLIYDLIPSGREIKVNIDTFPDFYRRLQYVYEKWLSQQPVVRGFSGSQGSPSVESDREHASFEKSPVNSVTGNGSANNVSSNSMNKQDLSPGSAKGRVLNARVDHRDTPFLRRFKQYALDLVGDICNKRVRQSEIRRLHLSWGFYVPEKNITIPIRRPGAGEGEAVARGQSRGDTNIQPASERVKGCGGPDTATAHAGRDRIHTTKELMSYLLSTLSVLDDMFEKIDRHGFALVETVEQYTDPVTSPTQQSSQCMAAV</sequence>
<evidence type="ECO:0000256" key="1">
    <source>
        <dbReference type="SAM" id="MobiDB-lite"/>
    </source>
</evidence>
<dbReference type="AlphaFoldDB" id="S9TLM0"/>
<feature type="region of interest" description="Disordered" evidence="1">
    <location>
        <begin position="207"/>
        <end position="264"/>
    </location>
</feature>